<gene>
    <name evidence="5" type="ORF">DH2020_039039</name>
</gene>
<evidence type="ECO:0000313" key="5">
    <source>
        <dbReference type="EMBL" id="KAK6127240.1"/>
    </source>
</evidence>
<evidence type="ECO:0000256" key="4">
    <source>
        <dbReference type="RuleBase" id="RU004335"/>
    </source>
</evidence>
<keyword evidence="3" id="KW-0326">Glycosidase</keyword>
<keyword evidence="2" id="KW-0378">Hydrolase</keyword>
<evidence type="ECO:0000256" key="2">
    <source>
        <dbReference type="ARBA" id="ARBA00022801"/>
    </source>
</evidence>
<dbReference type="InterPro" id="IPR000490">
    <property type="entry name" value="Glyco_hydro_17"/>
</dbReference>
<dbReference type="Proteomes" id="UP001318860">
    <property type="component" value="Unassembled WGS sequence"/>
</dbReference>
<dbReference type="InterPro" id="IPR017853">
    <property type="entry name" value="GH"/>
</dbReference>
<evidence type="ECO:0000313" key="6">
    <source>
        <dbReference type="Proteomes" id="UP001318860"/>
    </source>
</evidence>
<dbReference type="InterPro" id="IPR044965">
    <property type="entry name" value="Glyco_hydro_17_plant"/>
</dbReference>
<dbReference type="EMBL" id="JABTTQ020001896">
    <property type="protein sequence ID" value="KAK6127240.1"/>
    <property type="molecule type" value="Genomic_DNA"/>
</dbReference>
<dbReference type="SUPFAM" id="SSF51445">
    <property type="entry name" value="(Trans)glycosidases"/>
    <property type="match status" value="1"/>
</dbReference>
<reference evidence="5 6" key="1">
    <citation type="journal article" date="2021" name="Comput. Struct. Biotechnol. J.">
        <title>De novo genome assembly of the potent medicinal plant Rehmannia glutinosa using nanopore technology.</title>
        <authorList>
            <person name="Ma L."/>
            <person name="Dong C."/>
            <person name="Song C."/>
            <person name="Wang X."/>
            <person name="Zheng X."/>
            <person name="Niu Y."/>
            <person name="Chen S."/>
            <person name="Feng W."/>
        </authorList>
    </citation>
    <scope>NUCLEOTIDE SEQUENCE [LARGE SCALE GENOMIC DNA]</scope>
    <source>
        <strain evidence="5">DH-2019</strain>
    </source>
</reference>
<evidence type="ECO:0000256" key="1">
    <source>
        <dbReference type="ARBA" id="ARBA00008773"/>
    </source>
</evidence>
<proteinExistence type="inferred from homology"/>
<keyword evidence="6" id="KW-1185">Reference proteome</keyword>
<dbReference type="Pfam" id="PF00332">
    <property type="entry name" value="Glyco_hydro_17"/>
    <property type="match status" value="1"/>
</dbReference>
<dbReference type="PANTHER" id="PTHR32227">
    <property type="entry name" value="GLUCAN ENDO-1,3-BETA-GLUCOSIDASE BG1-RELATED-RELATED"/>
    <property type="match status" value="1"/>
</dbReference>
<comment type="similarity">
    <text evidence="1 4">Belongs to the glycosyl hydrolase 17 family.</text>
</comment>
<evidence type="ECO:0008006" key="7">
    <source>
        <dbReference type="Google" id="ProtNLM"/>
    </source>
</evidence>
<name>A0ABR0UYU8_REHGL</name>
<sequence>MPWTISRNAANYAQIGACYGTLGNNLPPPTEVIALCNKNNIRQIRLYNPNPSILTALEGNINISIIVGVANQDIPGIAQNALLAKSWVQNNILKYKNVNFRYISVGNEISPLDNETANIAPSVAPAMQNIYNAILETGLRTKVKVSTVLSLGVLGQSYPPSAGVFKSEIRSSFIDPIVKFLVETQSPFLVNVYPYLTYIGNTNDIGLDYALFRSRSVVVRDRGYDYDNLFDAMVDATYAAWRRPEGQIWKLLCRKLDGRRPVGRRRVLRMQGLIILIWLRVLEKGHQESLEKLLRLIYLI</sequence>
<dbReference type="Gene3D" id="3.20.20.80">
    <property type="entry name" value="Glycosidases"/>
    <property type="match status" value="1"/>
</dbReference>
<comment type="caution">
    <text evidence="5">The sequence shown here is derived from an EMBL/GenBank/DDBJ whole genome shotgun (WGS) entry which is preliminary data.</text>
</comment>
<protein>
    <recommendedName>
        <fullName evidence="7">Beta-1,3-endoglucanase</fullName>
    </recommendedName>
</protein>
<organism evidence="5 6">
    <name type="scientific">Rehmannia glutinosa</name>
    <name type="common">Chinese foxglove</name>
    <dbReference type="NCBI Taxonomy" id="99300"/>
    <lineage>
        <taxon>Eukaryota</taxon>
        <taxon>Viridiplantae</taxon>
        <taxon>Streptophyta</taxon>
        <taxon>Embryophyta</taxon>
        <taxon>Tracheophyta</taxon>
        <taxon>Spermatophyta</taxon>
        <taxon>Magnoliopsida</taxon>
        <taxon>eudicotyledons</taxon>
        <taxon>Gunneridae</taxon>
        <taxon>Pentapetalae</taxon>
        <taxon>asterids</taxon>
        <taxon>lamiids</taxon>
        <taxon>Lamiales</taxon>
        <taxon>Orobanchaceae</taxon>
        <taxon>Rehmannieae</taxon>
        <taxon>Rehmannia</taxon>
    </lineage>
</organism>
<accession>A0ABR0UYU8</accession>
<evidence type="ECO:0000256" key="3">
    <source>
        <dbReference type="ARBA" id="ARBA00023295"/>
    </source>
</evidence>